<evidence type="ECO:0000256" key="1">
    <source>
        <dbReference type="ARBA" id="ARBA00010990"/>
    </source>
</evidence>
<dbReference type="SUPFAM" id="SSF56214">
    <property type="entry name" value="4'-phosphopantetheinyl transferase"/>
    <property type="match status" value="2"/>
</dbReference>
<dbReference type="InterPro" id="IPR008278">
    <property type="entry name" value="4-PPantetheinyl_Trfase_dom"/>
</dbReference>
<dbReference type="GO" id="GO:0008897">
    <property type="term" value="F:holo-[acyl-carrier-protein] synthase activity"/>
    <property type="evidence" value="ECO:0007669"/>
    <property type="project" value="InterPro"/>
</dbReference>
<evidence type="ECO:0000256" key="2">
    <source>
        <dbReference type="ARBA" id="ARBA00022679"/>
    </source>
</evidence>
<dbReference type="InterPro" id="IPR037143">
    <property type="entry name" value="4-PPantetheinyl_Trfase_dom_sf"/>
</dbReference>
<dbReference type="PANTHER" id="PTHR12215:SF10">
    <property type="entry name" value="L-AMINOADIPATE-SEMIALDEHYDE DEHYDROGENASE-PHOSPHOPANTETHEINYL TRANSFERASE"/>
    <property type="match status" value="1"/>
</dbReference>
<sequence length="273" mass="30687">MREPIRVMELAQAGNHSRAASLGSSIIERITFSEPEVAAWKARLDLAPELSSKYVELLSADEYARAQRFRCNRERRRYVVARAILRVLLASYLDVRPNAITFGYTQTGKPFIVNPATGLNFNVSHSAARALYAFSYDCHVGVDIEYLHQDCDYTRVAALFFSDRERGALQRLPRYQHKRMFFTYWTLKEALVKAMGFGLSALTQFELTLTQDQVPHVVNLPAAAGWGSDWALRSVDAEAGYIAAIAITRLHSRRVIGGGGAHASEPTLRQYDQ</sequence>
<proteinExistence type="inferred from homology"/>
<keyword evidence="2 5" id="KW-0808">Transferase</keyword>
<dbReference type="Pfam" id="PF22624">
    <property type="entry name" value="AASDHPPT_N"/>
    <property type="match status" value="1"/>
</dbReference>
<dbReference type="Gene3D" id="3.90.470.20">
    <property type="entry name" value="4'-phosphopantetheinyl transferase domain"/>
    <property type="match status" value="2"/>
</dbReference>
<comment type="similarity">
    <text evidence="1">Belongs to the P-Pant transferase superfamily. Gsp/Sfp/HetI/AcpT family.</text>
</comment>
<evidence type="ECO:0000259" key="4">
    <source>
        <dbReference type="Pfam" id="PF22624"/>
    </source>
</evidence>
<dbReference type="GO" id="GO:0019878">
    <property type="term" value="P:lysine biosynthetic process via aminoadipic acid"/>
    <property type="evidence" value="ECO:0007669"/>
    <property type="project" value="TreeGrafter"/>
</dbReference>
<evidence type="ECO:0000313" key="5">
    <source>
        <dbReference type="EMBL" id="AEQ20469.1"/>
    </source>
</evidence>
<dbReference type="PANTHER" id="PTHR12215">
    <property type="entry name" value="PHOSPHOPANTETHEINE TRANSFERASE"/>
    <property type="match status" value="1"/>
</dbReference>
<feature type="domain" description="4'-phosphopantetheinyl transferase N-terminal" evidence="4">
    <location>
        <begin position="54"/>
        <end position="128"/>
    </location>
</feature>
<dbReference type="Pfam" id="PF01648">
    <property type="entry name" value="ACPS"/>
    <property type="match status" value="1"/>
</dbReference>
<dbReference type="InterPro" id="IPR055066">
    <property type="entry name" value="AASDHPPT_N"/>
</dbReference>
<dbReference type="GO" id="GO:0005829">
    <property type="term" value="C:cytosol"/>
    <property type="evidence" value="ECO:0007669"/>
    <property type="project" value="TreeGrafter"/>
</dbReference>
<name>G4WVL7_9BACT</name>
<feature type="domain" description="4'-phosphopantetheinyl transferase" evidence="3">
    <location>
        <begin position="140"/>
        <end position="226"/>
    </location>
</feature>
<protein>
    <submittedName>
        <fullName evidence="5">4'-phosphopantetheinyl transferase superfamily protein</fullName>
    </submittedName>
</protein>
<organism evidence="5">
    <name type="scientific">uncultured bacterium CSL142</name>
    <dbReference type="NCBI Taxonomy" id="1091569"/>
    <lineage>
        <taxon>Bacteria</taxon>
        <taxon>environmental samples</taxon>
    </lineage>
</organism>
<reference evidence="5" key="1">
    <citation type="journal article" date="2007" name="J. Bacteriol.">
        <title>Cyclic AMP directly activates NasP, an N-acyl amino acid antibiotic biosynthetic enzyme cloned from an uncultured beta-proteobacterium.</title>
        <authorList>
            <person name="Clardy J."/>
            <person name="Brady S.F."/>
        </authorList>
    </citation>
    <scope>NUCLEOTIDE SEQUENCE</scope>
</reference>
<dbReference type="EMBL" id="JF429411">
    <property type="protein sequence ID" value="AEQ20469.1"/>
    <property type="molecule type" value="Genomic_DNA"/>
</dbReference>
<dbReference type="AlphaFoldDB" id="G4WVL7"/>
<reference evidence="5" key="2">
    <citation type="journal article" date="2011" name="J. Bacteriol.">
        <title>Long-chain N-acyl amino acid synthases are linked to the putative PEP-CTERM/exosortase protein-sorting system in Gram-negative bacteria.</title>
        <authorList>
            <person name="Craig J.W."/>
            <person name="Cherry M.A."/>
            <person name="Brady S.F."/>
        </authorList>
    </citation>
    <scope>NUCLEOTIDE SEQUENCE</scope>
</reference>
<dbReference type="GO" id="GO:0000287">
    <property type="term" value="F:magnesium ion binding"/>
    <property type="evidence" value="ECO:0007669"/>
    <property type="project" value="InterPro"/>
</dbReference>
<accession>G4WVL7</accession>
<dbReference type="InterPro" id="IPR050559">
    <property type="entry name" value="P-Pant_transferase_sf"/>
</dbReference>
<evidence type="ECO:0000259" key="3">
    <source>
        <dbReference type="Pfam" id="PF01648"/>
    </source>
</evidence>